<reference evidence="3" key="2">
    <citation type="submission" date="2025-05" db="UniProtKB">
        <authorList>
            <consortium name="Ensembl"/>
        </authorList>
    </citation>
    <scope>IDENTIFICATION</scope>
</reference>
<evidence type="ECO:0000313" key="4">
    <source>
        <dbReference type="Proteomes" id="UP000694402"/>
    </source>
</evidence>
<accession>A0AAZ3S9Y9</accession>
<dbReference type="Ensembl" id="ENSOTST00005133797.1">
    <property type="protein sequence ID" value="ENSOTSP00005155785.1"/>
    <property type="gene ID" value="ENSOTSG00005070034.1"/>
</dbReference>
<feature type="domain" description="Sleeping Beauty transposase HTH" evidence="2">
    <location>
        <begin position="1"/>
        <end position="52"/>
    </location>
</feature>
<dbReference type="AlphaFoldDB" id="A0AAZ3S9Y9"/>
<evidence type="ECO:0008006" key="5">
    <source>
        <dbReference type="Google" id="ProtNLM"/>
    </source>
</evidence>
<evidence type="ECO:0000259" key="1">
    <source>
        <dbReference type="Pfam" id="PF01498"/>
    </source>
</evidence>
<dbReference type="Gene3D" id="1.10.10.10">
    <property type="entry name" value="Winged helix-like DNA-binding domain superfamily/Winged helix DNA-binding domain"/>
    <property type="match status" value="1"/>
</dbReference>
<dbReference type="GeneTree" id="ENSGT01140000282498"/>
<dbReference type="Proteomes" id="UP000694402">
    <property type="component" value="Unassembled WGS sequence"/>
</dbReference>
<feature type="domain" description="Transposase Tc1-like" evidence="1">
    <location>
        <begin position="71"/>
        <end position="127"/>
    </location>
</feature>
<name>A0AAZ3S9Y9_ONCTS</name>
<proteinExistence type="predicted"/>
<dbReference type="InterPro" id="IPR009057">
    <property type="entry name" value="Homeodomain-like_sf"/>
</dbReference>
<dbReference type="Pfam" id="PF25787">
    <property type="entry name" value="HTH_SB"/>
    <property type="match status" value="1"/>
</dbReference>
<dbReference type="GO" id="GO:0006313">
    <property type="term" value="P:DNA transposition"/>
    <property type="evidence" value="ECO:0007669"/>
    <property type="project" value="InterPro"/>
</dbReference>
<dbReference type="SUPFAM" id="SSF46689">
    <property type="entry name" value="Homeodomain-like"/>
    <property type="match status" value="1"/>
</dbReference>
<dbReference type="Pfam" id="PF01498">
    <property type="entry name" value="HTH_Tnp_Tc3_2"/>
    <property type="match status" value="1"/>
</dbReference>
<sequence length="157" mass="17723">MPRTKEISEDLRLQVINMHKAGKGFKSISKSLDVHQSTVRQIVYKWRKFSAVATLLRSGHPAEITASAQCRMINEVKKNLRVSAKDLQKSLEHANISVDESTIRKTLNKNGVHGRTPWKKPRLSKKKHFCAFYVSKSAPGCSTALLAKYSVDRLNYG</sequence>
<organism evidence="3 4">
    <name type="scientific">Oncorhynchus tshawytscha</name>
    <name type="common">Chinook salmon</name>
    <name type="synonym">Salmo tshawytscha</name>
    <dbReference type="NCBI Taxonomy" id="74940"/>
    <lineage>
        <taxon>Eukaryota</taxon>
        <taxon>Metazoa</taxon>
        <taxon>Chordata</taxon>
        <taxon>Craniata</taxon>
        <taxon>Vertebrata</taxon>
        <taxon>Euteleostomi</taxon>
        <taxon>Actinopterygii</taxon>
        <taxon>Neopterygii</taxon>
        <taxon>Teleostei</taxon>
        <taxon>Protacanthopterygii</taxon>
        <taxon>Salmoniformes</taxon>
        <taxon>Salmonidae</taxon>
        <taxon>Salmoninae</taxon>
        <taxon>Oncorhynchus</taxon>
    </lineage>
</organism>
<keyword evidence="4" id="KW-1185">Reference proteome</keyword>
<reference evidence="4" key="1">
    <citation type="journal article" date="2018" name="PLoS ONE">
        <title>Chinook salmon (Oncorhynchus tshawytscha) genome and transcriptome.</title>
        <authorList>
            <person name="Christensen K.A."/>
            <person name="Leong J.S."/>
            <person name="Sakhrani D."/>
            <person name="Biagi C.A."/>
            <person name="Minkley D.R."/>
            <person name="Withler R.E."/>
            <person name="Rondeau E.B."/>
            <person name="Koop B.F."/>
            <person name="Devlin R.H."/>
        </authorList>
    </citation>
    <scope>NUCLEOTIDE SEQUENCE [LARGE SCALE GENOMIC DNA]</scope>
</reference>
<dbReference type="GO" id="GO:0003677">
    <property type="term" value="F:DNA binding"/>
    <property type="evidence" value="ECO:0007669"/>
    <property type="project" value="InterPro"/>
</dbReference>
<protein>
    <recommendedName>
        <fullName evidence="5">Transposase Tc1-like domain-containing protein</fullName>
    </recommendedName>
</protein>
<dbReference type="InterPro" id="IPR002492">
    <property type="entry name" value="Transposase_Tc1-like"/>
</dbReference>
<dbReference type="InterPro" id="IPR057667">
    <property type="entry name" value="HTH_SB"/>
</dbReference>
<evidence type="ECO:0000259" key="2">
    <source>
        <dbReference type="Pfam" id="PF25787"/>
    </source>
</evidence>
<evidence type="ECO:0000313" key="3">
    <source>
        <dbReference type="Ensembl" id="ENSOTSP00005149935.1"/>
    </source>
</evidence>
<dbReference type="Ensembl" id="ENSOTST00005127103.1">
    <property type="protein sequence ID" value="ENSOTSP00005149935.1"/>
    <property type="gene ID" value="ENSOTSG00005070034.1"/>
</dbReference>
<dbReference type="GO" id="GO:0015074">
    <property type="term" value="P:DNA integration"/>
    <property type="evidence" value="ECO:0007669"/>
    <property type="project" value="InterPro"/>
</dbReference>
<dbReference type="InterPro" id="IPR036388">
    <property type="entry name" value="WH-like_DNA-bd_sf"/>
</dbReference>